<accession>A0AAE0T5Z1</accession>
<protein>
    <submittedName>
        <fullName evidence="1">Uncharacterized protein</fullName>
    </submittedName>
</protein>
<reference evidence="1" key="1">
    <citation type="journal article" date="2021" name="Genome Biol. Evol.">
        <title>A High-Quality Reference Genome for a Parasitic Bivalve with Doubly Uniparental Inheritance (Bivalvia: Unionida).</title>
        <authorList>
            <person name="Smith C.H."/>
        </authorList>
    </citation>
    <scope>NUCLEOTIDE SEQUENCE</scope>
    <source>
        <strain evidence="1">CHS0354</strain>
    </source>
</reference>
<reference evidence="1" key="3">
    <citation type="submission" date="2023-05" db="EMBL/GenBank/DDBJ databases">
        <authorList>
            <person name="Smith C.H."/>
        </authorList>
    </citation>
    <scope>NUCLEOTIDE SEQUENCE</scope>
    <source>
        <strain evidence="1">CHS0354</strain>
        <tissue evidence="1">Mantle</tissue>
    </source>
</reference>
<evidence type="ECO:0000313" key="1">
    <source>
        <dbReference type="EMBL" id="KAK3604389.1"/>
    </source>
</evidence>
<organism evidence="1 2">
    <name type="scientific">Potamilus streckersoni</name>
    <dbReference type="NCBI Taxonomy" id="2493646"/>
    <lineage>
        <taxon>Eukaryota</taxon>
        <taxon>Metazoa</taxon>
        <taxon>Spiralia</taxon>
        <taxon>Lophotrochozoa</taxon>
        <taxon>Mollusca</taxon>
        <taxon>Bivalvia</taxon>
        <taxon>Autobranchia</taxon>
        <taxon>Heteroconchia</taxon>
        <taxon>Palaeoheterodonta</taxon>
        <taxon>Unionida</taxon>
        <taxon>Unionoidea</taxon>
        <taxon>Unionidae</taxon>
        <taxon>Ambleminae</taxon>
        <taxon>Lampsilini</taxon>
        <taxon>Potamilus</taxon>
    </lineage>
</organism>
<dbReference type="Proteomes" id="UP001195483">
    <property type="component" value="Unassembled WGS sequence"/>
</dbReference>
<dbReference type="EMBL" id="JAEAOA010000727">
    <property type="protein sequence ID" value="KAK3604389.1"/>
    <property type="molecule type" value="Genomic_DNA"/>
</dbReference>
<gene>
    <name evidence="1" type="ORF">CHS0354_011880</name>
</gene>
<reference evidence="1" key="2">
    <citation type="journal article" date="2021" name="Genome Biol. Evol.">
        <title>Developing a high-quality reference genome for a parasitic bivalve with doubly uniparental inheritance (Bivalvia: Unionida).</title>
        <authorList>
            <person name="Smith C.H."/>
        </authorList>
    </citation>
    <scope>NUCLEOTIDE SEQUENCE</scope>
    <source>
        <strain evidence="1">CHS0354</strain>
        <tissue evidence="1">Mantle</tissue>
    </source>
</reference>
<dbReference type="AlphaFoldDB" id="A0AAE0T5Z1"/>
<comment type="caution">
    <text evidence="1">The sequence shown here is derived from an EMBL/GenBank/DDBJ whole genome shotgun (WGS) entry which is preliminary data.</text>
</comment>
<keyword evidence="2" id="KW-1185">Reference proteome</keyword>
<evidence type="ECO:0000313" key="2">
    <source>
        <dbReference type="Proteomes" id="UP001195483"/>
    </source>
</evidence>
<sequence length="91" mass="10514">MLDLQIAADGYDSLRQHLFITKTQFNYIKYVKEDIIHDEAISFAENSFNIEDARTKLRQLSSLTPPVCGFMYRSCTRISHGKVYYVEDSVG</sequence>
<name>A0AAE0T5Z1_9BIVA</name>
<proteinExistence type="predicted"/>